<organism evidence="3 4">
    <name type="scientific">Rothia amarae</name>
    <dbReference type="NCBI Taxonomy" id="169480"/>
    <lineage>
        <taxon>Bacteria</taxon>
        <taxon>Bacillati</taxon>
        <taxon>Actinomycetota</taxon>
        <taxon>Actinomycetes</taxon>
        <taxon>Micrococcales</taxon>
        <taxon>Micrococcaceae</taxon>
        <taxon>Rothia</taxon>
    </lineage>
</organism>
<name>A0A7H2BLD3_9MICC</name>
<protein>
    <recommendedName>
        <fullName evidence="5">DUF732 domain-containing protein</fullName>
    </recommendedName>
</protein>
<gene>
    <name evidence="3" type="ORF">IDM48_03430</name>
</gene>
<proteinExistence type="predicted"/>
<feature type="signal peptide" evidence="2">
    <location>
        <begin position="1"/>
        <end position="26"/>
    </location>
</feature>
<dbReference type="AlphaFoldDB" id="A0A7H2BLD3"/>
<dbReference type="PROSITE" id="PS51257">
    <property type="entry name" value="PROKAR_LIPOPROTEIN"/>
    <property type="match status" value="1"/>
</dbReference>
<feature type="region of interest" description="Disordered" evidence="1">
    <location>
        <begin position="28"/>
        <end position="56"/>
    </location>
</feature>
<dbReference type="Proteomes" id="UP000516421">
    <property type="component" value="Chromosome"/>
</dbReference>
<dbReference type="EMBL" id="CP061538">
    <property type="protein sequence ID" value="QNV40479.1"/>
    <property type="molecule type" value="Genomic_DNA"/>
</dbReference>
<evidence type="ECO:0008006" key="5">
    <source>
        <dbReference type="Google" id="ProtNLM"/>
    </source>
</evidence>
<accession>A0A7H2BLD3</accession>
<feature type="compositionally biased region" description="Polar residues" evidence="1">
    <location>
        <begin position="31"/>
        <end position="46"/>
    </location>
</feature>
<evidence type="ECO:0000313" key="4">
    <source>
        <dbReference type="Proteomes" id="UP000516421"/>
    </source>
</evidence>
<evidence type="ECO:0000256" key="2">
    <source>
        <dbReference type="SAM" id="SignalP"/>
    </source>
</evidence>
<dbReference type="KEGG" id="rama:IDM48_03430"/>
<evidence type="ECO:0000313" key="3">
    <source>
        <dbReference type="EMBL" id="QNV40479.1"/>
    </source>
</evidence>
<keyword evidence="4" id="KW-1185">Reference proteome</keyword>
<reference evidence="3 4" key="1">
    <citation type="submission" date="2020-09" db="EMBL/GenBank/DDBJ databases">
        <title>Investigation of environmental microbe.</title>
        <authorList>
            <person name="Ou Y."/>
            <person name="Kang Q."/>
        </authorList>
    </citation>
    <scope>NUCLEOTIDE SEQUENCE [LARGE SCALE GENOMIC DNA]</scope>
    <source>
        <strain evidence="3 4">KJZ-9</strain>
    </source>
</reference>
<evidence type="ECO:0000256" key="1">
    <source>
        <dbReference type="SAM" id="MobiDB-lite"/>
    </source>
</evidence>
<sequence length="171" mass="18383">MSRISTSLSKLAIVSGLLLTTSGCTTHEVEPNTTASSEIATTTDAGSPSEIAPGYSAETPLHSDEEIAVFQEQKRQNLIAQGLDPESIYAKYPDIMCHGASFGSEEDIRSSLGVVSAEEVDRQLEFMRNAPAEVKQMSERNSHALVGTLTVMTWADKEQCDLYGEGIQLAG</sequence>
<dbReference type="RefSeq" id="WP_190618056.1">
    <property type="nucleotide sequence ID" value="NZ_CP061538.1"/>
</dbReference>
<keyword evidence="2" id="KW-0732">Signal</keyword>
<feature type="chain" id="PRO_5039415782" description="DUF732 domain-containing protein" evidence="2">
    <location>
        <begin position="27"/>
        <end position="171"/>
    </location>
</feature>